<evidence type="ECO:0000313" key="2">
    <source>
        <dbReference type="Proteomes" id="UP000064412"/>
    </source>
</evidence>
<sequence length="79" mass="9358">MKFNIPKIILYTMVATIVFSLGRTFGYVQCRDKYKKDYEFQSLQIESLHVEAKKLKKTYDSIKNSPCYKKKIKPSDEQL</sequence>
<name>A0ABD4DRG3_ELIMR</name>
<comment type="caution">
    <text evidence="1">The sequence shown here is derived from an EMBL/GenBank/DDBJ whole genome shotgun (WGS) entry which is preliminary data.</text>
</comment>
<evidence type="ECO:0008006" key="3">
    <source>
        <dbReference type="Google" id="ProtNLM"/>
    </source>
</evidence>
<dbReference type="RefSeq" id="WP_059344533.1">
    <property type="nucleotide sequence ID" value="NZ_FTQX01000016.1"/>
</dbReference>
<evidence type="ECO:0000313" key="1">
    <source>
        <dbReference type="EMBL" id="KUY20899.1"/>
    </source>
</evidence>
<dbReference type="Proteomes" id="UP000064412">
    <property type="component" value="Unassembled WGS sequence"/>
</dbReference>
<gene>
    <name evidence="1" type="ORF">ATB95_08355</name>
</gene>
<dbReference type="AlphaFoldDB" id="A0ABD4DRG3"/>
<dbReference type="EMBL" id="LNOI01000001">
    <property type="protein sequence ID" value="KUY20899.1"/>
    <property type="molecule type" value="Genomic_DNA"/>
</dbReference>
<accession>A0ABD4DRG3</accession>
<proteinExistence type="predicted"/>
<organism evidence="1 2">
    <name type="scientific">Elizabethkingia miricola</name>
    <name type="common">Chryseobacterium miricola</name>
    <dbReference type="NCBI Taxonomy" id="172045"/>
    <lineage>
        <taxon>Bacteria</taxon>
        <taxon>Pseudomonadati</taxon>
        <taxon>Bacteroidota</taxon>
        <taxon>Flavobacteriia</taxon>
        <taxon>Flavobacteriales</taxon>
        <taxon>Weeksellaceae</taxon>
        <taxon>Elizabethkingia</taxon>
    </lineage>
</organism>
<reference evidence="1 2" key="1">
    <citation type="submission" date="2015-11" db="EMBL/GenBank/DDBJ databases">
        <authorList>
            <person name="Nicholson A.C."/>
            <person name="Humrighouse B.W."/>
            <person name="Graziano J."/>
            <person name="Lasker B."/>
            <person name="Whitney A.M."/>
            <person name="Mcquiston J.R."/>
        </authorList>
    </citation>
    <scope>NUCLEOTIDE SEQUENCE [LARGE SCALE GENOMIC DNA]</scope>
    <source>
        <strain evidence="1 2">G4071</strain>
    </source>
</reference>
<protein>
    <recommendedName>
        <fullName evidence="3">YtxH domain-containing protein</fullName>
    </recommendedName>
</protein>